<feature type="binding site" evidence="14">
    <location>
        <position position="304"/>
    </location>
    <ligand>
        <name>FAD</name>
        <dbReference type="ChEBI" id="CHEBI:57692"/>
    </ligand>
</feature>
<keyword evidence="10" id="KW-1015">Disulfide bond</keyword>
<evidence type="ECO:0000256" key="10">
    <source>
        <dbReference type="ARBA" id="ARBA00023157"/>
    </source>
</evidence>
<dbReference type="InterPro" id="IPR012999">
    <property type="entry name" value="Pyr_OxRdtase_I_AS"/>
</dbReference>
<sequence>MINYDVIVVGGGPGGYVAAIRAAKEGKKTALVEKDFLGGTCLNRGCIPSKTLLKHAEIIEQIEKAQNWGIETGEMTFDFTKMIARKDDVIKTLRAGIKGLLQAGKIDLFEGTGTILPNKTVTIDEDKTITAKNIIIATGSRPFIPPIVGMDNVSYHTTDTIFDIKQIPKKIVIVGGGVIGVEFANIFASLNTEVTIIELGDRIIPTEDEAASKTLLKSLKQKGIKVLLHHHVHEIHEVDQQKSIHVVNKNEQSKIIEADELLIAVGRRPNTDAFEQLQLTMNGQFVRVNEFLETSEKGIFAVGDIIGNLQLAHVASSEGLVAAQNLDKPSVKMNYEVIPRCIYTTPQIASVGQTEEQLKKNGIPYKAHVFQFSTNGMALATGETDGFSKVLIDTKYGEILGVVMVGAHVTEMISQSSAYMFLEGTIDELANMVQPHPSLSEALMESANNLIGKGIHTI</sequence>
<dbReference type="InterPro" id="IPR001100">
    <property type="entry name" value="Pyr_nuc-diS_OxRdtase"/>
</dbReference>
<evidence type="ECO:0000256" key="6">
    <source>
        <dbReference type="ARBA" id="ARBA00022630"/>
    </source>
</evidence>
<evidence type="ECO:0000256" key="12">
    <source>
        <dbReference type="ARBA" id="ARBA00049187"/>
    </source>
</evidence>
<feature type="binding site" evidence="14">
    <location>
        <position position="266"/>
    </location>
    <ligand>
        <name>NAD(+)</name>
        <dbReference type="ChEBI" id="CHEBI:57540"/>
    </ligand>
</feature>
<comment type="caution">
    <text evidence="19">The sequence shown here is derived from an EMBL/GenBank/DDBJ whole genome shotgun (WGS) entry which is preliminary data.</text>
</comment>
<evidence type="ECO:0000256" key="2">
    <source>
        <dbReference type="ARBA" id="ARBA00007532"/>
    </source>
</evidence>
<evidence type="ECO:0000313" key="20">
    <source>
        <dbReference type="Proteomes" id="UP000823937"/>
    </source>
</evidence>
<keyword evidence="14" id="KW-0547">Nucleotide-binding</keyword>
<dbReference type="InterPro" id="IPR050151">
    <property type="entry name" value="Class-I_Pyr_Nuc-Dis_Oxidored"/>
</dbReference>
<dbReference type="SUPFAM" id="SSF51905">
    <property type="entry name" value="FAD/NAD(P)-binding domain"/>
    <property type="match status" value="1"/>
</dbReference>
<dbReference type="InterPro" id="IPR023753">
    <property type="entry name" value="FAD/NAD-binding_dom"/>
</dbReference>
<comment type="similarity">
    <text evidence="2 16">Belongs to the class-I pyridine nucleotide-disulfide oxidoreductase family.</text>
</comment>
<dbReference type="Gene3D" id="3.30.390.30">
    <property type="match status" value="1"/>
</dbReference>
<dbReference type="InterPro" id="IPR016156">
    <property type="entry name" value="FAD/NAD-linked_Rdtase_dimer_sf"/>
</dbReference>
<dbReference type="GO" id="GO:0006103">
    <property type="term" value="P:2-oxoglutarate metabolic process"/>
    <property type="evidence" value="ECO:0007669"/>
    <property type="project" value="TreeGrafter"/>
</dbReference>
<feature type="binding site" evidence="14">
    <location>
        <begin position="175"/>
        <end position="182"/>
    </location>
    <ligand>
        <name>NAD(+)</name>
        <dbReference type="ChEBI" id="CHEBI:57540"/>
    </ligand>
</feature>
<feature type="active site" description="Proton acceptor" evidence="13">
    <location>
        <position position="436"/>
    </location>
</feature>
<evidence type="ECO:0000256" key="4">
    <source>
        <dbReference type="ARBA" id="ARBA00016961"/>
    </source>
</evidence>
<gene>
    <name evidence="19" type="primary">lpdA</name>
    <name evidence="19" type="ORF">H9895_00235</name>
</gene>
<keyword evidence="6 16" id="KW-0285">Flavoprotein</keyword>
<dbReference type="PRINTS" id="PR00368">
    <property type="entry name" value="FADPNR"/>
</dbReference>
<keyword evidence="7 14" id="KW-0274">FAD</keyword>
<dbReference type="InterPro" id="IPR004099">
    <property type="entry name" value="Pyr_nucl-diS_OxRdtase_dimer"/>
</dbReference>
<evidence type="ECO:0000256" key="14">
    <source>
        <dbReference type="PIRSR" id="PIRSR000350-3"/>
    </source>
</evidence>
<dbReference type="PANTHER" id="PTHR22912">
    <property type="entry name" value="DISULFIDE OXIDOREDUCTASE"/>
    <property type="match status" value="1"/>
</dbReference>
<dbReference type="Pfam" id="PF02852">
    <property type="entry name" value="Pyr_redox_dim"/>
    <property type="match status" value="1"/>
</dbReference>
<dbReference type="EC" id="1.8.1.4" evidence="3 16"/>
<feature type="disulfide bond" description="Redox-active" evidence="15">
    <location>
        <begin position="41"/>
        <end position="46"/>
    </location>
</feature>
<dbReference type="PROSITE" id="PS00076">
    <property type="entry name" value="PYRIDINE_REDOX_1"/>
    <property type="match status" value="1"/>
</dbReference>
<dbReference type="PANTHER" id="PTHR22912:SF217">
    <property type="entry name" value="DIHYDROLIPOYL DEHYDROGENASE"/>
    <property type="match status" value="1"/>
</dbReference>
<evidence type="ECO:0000256" key="8">
    <source>
        <dbReference type="ARBA" id="ARBA00023002"/>
    </source>
</evidence>
<keyword evidence="8 16" id="KW-0560">Oxidoreductase</keyword>
<feature type="binding site" evidence="14">
    <location>
        <begin position="138"/>
        <end position="140"/>
    </location>
    <ligand>
        <name>FAD</name>
        <dbReference type="ChEBI" id="CHEBI:57692"/>
    </ligand>
</feature>
<evidence type="ECO:0000256" key="15">
    <source>
        <dbReference type="PIRSR" id="PIRSR000350-4"/>
    </source>
</evidence>
<evidence type="ECO:0000259" key="18">
    <source>
        <dbReference type="Pfam" id="PF07992"/>
    </source>
</evidence>
<reference evidence="19" key="1">
    <citation type="journal article" date="2021" name="PeerJ">
        <title>Extensive microbial diversity within the chicken gut microbiome revealed by metagenomics and culture.</title>
        <authorList>
            <person name="Gilroy R."/>
            <person name="Ravi A."/>
            <person name="Getino M."/>
            <person name="Pursley I."/>
            <person name="Horton D.L."/>
            <person name="Alikhan N.F."/>
            <person name="Baker D."/>
            <person name="Gharbi K."/>
            <person name="Hall N."/>
            <person name="Watson M."/>
            <person name="Adriaenssens E.M."/>
            <person name="Foster-Nyarko E."/>
            <person name="Jarju S."/>
            <person name="Secka A."/>
            <person name="Antonio M."/>
            <person name="Oren A."/>
            <person name="Chaudhuri R.R."/>
            <person name="La Ragione R."/>
            <person name="Hildebrand F."/>
            <person name="Pallen M.J."/>
        </authorList>
    </citation>
    <scope>NUCLEOTIDE SEQUENCE</scope>
    <source>
        <strain evidence="19">CHK169-2315</strain>
    </source>
</reference>
<dbReference type="GO" id="GO:0004148">
    <property type="term" value="F:dihydrolipoyl dehydrogenase (NADH) activity"/>
    <property type="evidence" value="ECO:0007669"/>
    <property type="project" value="UniProtKB-EC"/>
</dbReference>
<reference evidence="19" key="2">
    <citation type="submission" date="2021-04" db="EMBL/GenBank/DDBJ databases">
        <authorList>
            <person name="Gilroy R."/>
        </authorList>
    </citation>
    <scope>NUCLEOTIDE SEQUENCE</scope>
    <source>
        <strain evidence="19">CHK169-2315</strain>
    </source>
</reference>
<dbReference type="NCBIfam" id="TIGR01350">
    <property type="entry name" value="lipoamide_DH"/>
    <property type="match status" value="1"/>
</dbReference>
<dbReference type="Pfam" id="PF07992">
    <property type="entry name" value="Pyr_redox_2"/>
    <property type="match status" value="1"/>
</dbReference>
<dbReference type="InterPro" id="IPR006258">
    <property type="entry name" value="Lipoamide_DH"/>
</dbReference>
<evidence type="ECO:0000256" key="9">
    <source>
        <dbReference type="ARBA" id="ARBA00023027"/>
    </source>
</evidence>
<evidence type="ECO:0000256" key="16">
    <source>
        <dbReference type="RuleBase" id="RU003692"/>
    </source>
</evidence>
<evidence type="ECO:0000256" key="11">
    <source>
        <dbReference type="ARBA" id="ARBA00023284"/>
    </source>
</evidence>
<keyword evidence="9 14" id="KW-0520">NAD</keyword>
<comment type="subcellular location">
    <subcellularLocation>
        <location evidence="1">Cytoplasm</location>
    </subcellularLocation>
</comment>
<feature type="binding site" evidence="14">
    <location>
        <position position="113"/>
    </location>
    <ligand>
        <name>FAD</name>
        <dbReference type="ChEBI" id="CHEBI:57692"/>
    </ligand>
</feature>
<comment type="miscellaneous">
    <text evidence="16">The active site is a redox-active disulfide bond.</text>
</comment>
<comment type="cofactor">
    <cofactor evidence="14 16">
        <name>FAD</name>
        <dbReference type="ChEBI" id="CHEBI:57692"/>
    </cofactor>
    <text evidence="14 16">Binds 1 FAD per subunit.</text>
</comment>
<protein>
    <recommendedName>
        <fullName evidence="4 16">Dihydrolipoyl dehydrogenase</fullName>
        <ecNumber evidence="3 16">1.8.1.4</ecNumber>
    </recommendedName>
</protein>
<evidence type="ECO:0000256" key="7">
    <source>
        <dbReference type="ARBA" id="ARBA00022827"/>
    </source>
</evidence>
<dbReference type="InterPro" id="IPR036188">
    <property type="entry name" value="FAD/NAD-bd_sf"/>
</dbReference>
<organism evidence="19 20">
    <name type="scientific">Candidatus Pseudogracilibacillus intestinigallinarum</name>
    <dbReference type="NCBI Taxonomy" id="2838742"/>
    <lineage>
        <taxon>Bacteria</taxon>
        <taxon>Bacillati</taxon>
        <taxon>Bacillota</taxon>
        <taxon>Bacilli</taxon>
        <taxon>Bacillales</taxon>
        <taxon>Bacillaceae</taxon>
        <taxon>Pseudogracilibacillus</taxon>
    </lineage>
</organism>
<keyword evidence="11 16" id="KW-0676">Redox-active center</keyword>
<dbReference type="GO" id="GO:0050660">
    <property type="term" value="F:flavin adenine dinucleotide binding"/>
    <property type="evidence" value="ECO:0007669"/>
    <property type="project" value="InterPro"/>
</dbReference>
<evidence type="ECO:0000256" key="13">
    <source>
        <dbReference type="PIRSR" id="PIRSR000350-2"/>
    </source>
</evidence>
<comment type="catalytic activity">
    <reaction evidence="12 16">
        <text>N(6)-[(R)-dihydrolipoyl]-L-lysyl-[protein] + NAD(+) = N(6)-[(R)-lipoyl]-L-lysyl-[protein] + NADH + H(+)</text>
        <dbReference type="Rhea" id="RHEA:15045"/>
        <dbReference type="Rhea" id="RHEA-COMP:10474"/>
        <dbReference type="Rhea" id="RHEA-COMP:10475"/>
        <dbReference type="ChEBI" id="CHEBI:15378"/>
        <dbReference type="ChEBI" id="CHEBI:57540"/>
        <dbReference type="ChEBI" id="CHEBI:57945"/>
        <dbReference type="ChEBI" id="CHEBI:83099"/>
        <dbReference type="ChEBI" id="CHEBI:83100"/>
        <dbReference type="EC" id="1.8.1.4"/>
    </reaction>
</comment>
<feature type="domain" description="FAD/NAD(P)-binding" evidence="18">
    <location>
        <begin position="4"/>
        <end position="319"/>
    </location>
</feature>
<dbReference type="SUPFAM" id="SSF55424">
    <property type="entry name" value="FAD/NAD-linked reductases, dimerisation (C-terminal) domain"/>
    <property type="match status" value="1"/>
</dbReference>
<accession>A0A9D1PKM1</accession>
<dbReference type="Gene3D" id="3.50.50.60">
    <property type="entry name" value="FAD/NAD(P)-binding domain"/>
    <property type="match status" value="2"/>
</dbReference>
<keyword evidence="5" id="KW-0963">Cytoplasm</keyword>
<dbReference type="AlphaFoldDB" id="A0A9D1PKM1"/>
<proteinExistence type="inferred from homology"/>
<feature type="binding site" evidence="14">
    <location>
        <position position="50"/>
    </location>
    <ligand>
        <name>FAD</name>
        <dbReference type="ChEBI" id="CHEBI:57692"/>
    </ligand>
</feature>
<dbReference type="PIRSF" id="PIRSF000350">
    <property type="entry name" value="Mercury_reductase_MerA"/>
    <property type="match status" value="1"/>
</dbReference>
<dbReference type="FunFam" id="3.30.390.30:FF:000001">
    <property type="entry name" value="Dihydrolipoyl dehydrogenase"/>
    <property type="match status" value="1"/>
</dbReference>
<evidence type="ECO:0000259" key="17">
    <source>
        <dbReference type="Pfam" id="PF02852"/>
    </source>
</evidence>
<evidence type="ECO:0000313" key="19">
    <source>
        <dbReference type="EMBL" id="HIV73490.1"/>
    </source>
</evidence>
<feature type="binding site" evidence="14">
    <location>
        <position position="198"/>
    </location>
    <ligand>
        <name>NAD(+)</name>
        <dbReference type="ChEBI" id="CHEBI:57540"/>
    </ligand>
</feature>
<dbReference type="PRINTS" id="PR00411">
    <property type="entry name" value="PNDRDTASEI"/>
</dbReference>
<evidence type="ECO:0000256" key="5">
    <source>
        <dbReference type="ARBA" id="ARBA00022490"/>
    </source>
</evidence>
<feature type="domain" description="Pyridine nucleotide-disulphide oxidoreductase dimerisation" evidence="17">
    <location>
        <begin position="338"/>
        <end position="446"/>
    </location>
</feature>
<name>A0A9D1PKM1_9BACI</name>
<evidence type="ECO:0000256" key="1">
    <source>
        <dbReference type="ARBA" id="ARBA00004496"/>
    </source>
</evidence>
<dbReference type="Proteomes" id="UP000823937">
    <property type="component" value="Unassembled WGS sequence"/>
</dbReference>
<dbReference type="GO" id="GO:0005737">
    <property type="term" value="C:cytoplasm"/>
    <property type="evidence" value="ECO:0007669"/>
    <property type="project" value="UniProtKB-SubCell"/>
</dbReference>
<evidence type="ECO:0000256" key="3">
    <source>
        <dbReference type="ARBA" id="ARBA00012608"/>
    </source>
</evidence>
<dbReference type="EMBL" id="DXHX01000007">
    <property type="protein sequence ID" value="HIV73490.1"/>
    <property type="molecule type" value="Genomic_DNA"/>
</dbReference>